<reference evidence="2 3" key="1">
    <citation type="submission" date="2018-07" db="EMBL/GenBank/DDBJ databases">
        <title>Thalassococcus profundi sp. nov., a marine bacterium isolated from deep seawater of Okinawa Trough.</title>
        <authorList>
            <person name="Yu M."/>
        </authorList>
    </citation>
    <scope>NUCLEOTIDE SEQUENCE [LARGE SCALE GENOMIC DNA]</scope>
    <source>
        <strain evidence="2 3">WRAS1</strain>
    </source>
</reference>
<feature type="chain" id="PRO_5016884095" evidence="1">
    <location>
        <begin position="18"/>
        <end position="69"/>
    </location>
</feature>
<dbReference type="AlphaFoldDB" id="A0A369TSB8"/>
<protein>
    <submittedName>
        <fullName evidence="2">Uncharacterized protein</fullName>
    </submittedName>
</protein>
<proteinExistence type="predicted"/>
<feature type="signal peptide" evidence="1">
    <location>
        <begin position="1"/>
        <end position="17"/>
    </location>
</feature>
<dbReference type="EMBL" id="QPMK01000001">
    <property type="protein sequence ID" value="RDD68070.1"/>
    <property type="molecule type" value="Genomic_DNA"/>
</dbReference>
<sequence>MRVFYLCLLVSALFLPGAEWIGASRSGDTLAPQAAPAACGVPEGTGIQAEDLFQDPPAERILLRDLRVV</sequence>
<keyword evidence="1" id="KW-0732">Signal</keyword>
<gene>
    <name evidence="2" type="ORF">DU478_00935</name>
</gene>
<keyword evidence="3" id="KW-1185">Reference proteome</keyword>
<comment type="caution">
    <text evidence="2">The sequence shown here is derived from an EMBL/GenBank/DDBJ whole genome shotgun (WGS) entry which is preliminary data.</text>
</comment>
<organism evidence="2 3">
    <name type="scientific">Thalassococcus profundi</name>
    <dbReference type="NCBI Taxonomy" id="2282382"/>
    <lineage>
        <taxon>Bacteria</taxon>
        <taxon>Pseudomonadati</taxon>
        <taxon>Pseudomonadota</taxon>
        <taxon>Alphaproteobacteria</taxon>
        <taxon>Rhodobacterales</taxon>
        <taxon>Roseobacteraceae</taxon>
        <taxon>Thalassococcus</taxon>
    </lineage>
</organism>
<dbReference type="Proteomes" id="UP000253977">
    <property type="component" value="Unassembled WGS sequence"/>
</dbReference>
<evidence type="ECO:0000313" key="2">
    <source>
        <dbReference type="EMBL" id="RDD68070.1"/>
    </source>
</evidence>
<evidence type="ECO:0000313" key="3">
    <source>
        <dbReference type="Proteomes" id="UP000253977"/>
    </source>
</evidence>
<accession>A0A369TSB8</accession>
<dbReference type="RefSeq" id="WP_114509049.1">
    <property type="nucleotide sequence ID" value="NZ_QPMK01000001.1"/>
</dbReference>
<evidence type="ECO:0000256" key="1">
    <source>
        <dbReference type="SAM" id="SignalP"/>
    </source>
</evidence>
<name>A0A369TSB8_9RHOB</name>